<protein>
    <recommendedName>
        <fullName evidence="3">Glycosyltransferase family 1 protein</fullName>
    </recommendedName>
</protein>
<dbReference type="EMBL" id="CP053015">
    <property type="protein sequence ID" value="QJQ32774.1"/>
    <property type="molecule type" value="Genomic_DNA"/>
</dbReference>
<keyword evidence="2" id="KW-1185">Reference proteome</keyword>
<gene>
    <name evidence="1" type="ORF">GV829_10235</name>
</gene>
<accession>A0A6M4AUQ6</accession>
<sequence length="315" mass="36509">MSRMLFIGINYYAYIGKISAAFSRQGYDVDYREIEDVGFWSKTHKKLSPAAYRRRLDHYHLSLIDEAAATRYDVVFFLQCHHFSYENMQRLRASQPKARFVLYNWDSLSTHDYRPWLTHFDKAVTFDPKDAADLDITYLPLFATRDFFEVDPAATKEFDLYFVGAIGTMHRFNALKKLHAFCRGHGIRTHFHLKCSPVVMVKLLLGRQWLPGLSLRSIGFADIVRLIERSRAVFDFANHAQSGYTMRFIENMCAGQKIITENARVAAESFYSRDRFLVIDNLDFSGIPEFLAAPVTSELDAEAFSVDSWTRDLLE</sequence>
<name>A0A6M4AUQ6_9SPHN</name>
<organism evidence="1 2">
    <name type="scientific">Sphingomonas lacunae</name>
    <dbReference type="NCBI Taxonomy" id="2698828"/>
    <lineage>
        <taxon>Bacteria</taxon>
        <taxon>Pseudomonadati</taxon>
        <taxon>Pseudomonadota</taxon>
        <taxon>Alphaproteobacteria</taxon>
        <taxon>Sphingomonadales</taxon>
        <taxon>Sphingomonadaceae</taxon>
        <taxon>Sphingomonas</taxon>
    </lineage>
</organism>
<dbReference type="Proteomes" id="UP000503018">
    <property type="component" value="Chromosome"/>
</dbReference>
<dbReference type="RefSeq" id="WP_169946370.1">
    <property type="nucleotide sequence ID" value="NZ_CP053015.1"/>
</dbReference>
<dbReference type="KEGG" id="slan:GV829_10235"/>
<dbReference type="AlphaFoldDB" id="A0A6M4AUQ6"/>
<evidence type="ECO:0000313" key="1">
    <source>
        <dbReference type="EMBL" id="QJQ32774.1"/>
    </source>
</evidence>
<evidence type="ECO:0000313" key="2">
    <source>
        <dbReference type="Proteomes" id="UP000503018"/>
    </source>
</evidence>
<evidence type="ECO:0008006" key="3">
    <source>
        <dbReference type="Google" id="ProtNLM"/>
    </source>
</evidence>
<reference evidence="1 2" key="1">
    <citation type="submission" date="2020-01" db="EMBL/GenBank/DDBJ databases">
        <title>Sphingomonas sp. strain CSW-10.</title>
        <authorList>
            <person name="Chen W.-M."/>
        </authorList>
    </citation>
    <scope>NUCLEOTIDE SEQUENCE [LARGE SCALE GENOMIC DNA]</scope>
    <source>
        <strain evidence="1 2">CSW-10</strain>
    </source>
</reference>
<proteinExistence type="predicted"/>